<dbReference type="SMART" id="SM00382">
    <property type="entry name" value="AAA"/>
    <property type="match status" value="1"/>
</dbReference>
<sequence>MTTAIAIDSLTKKYGTKTVVDNISFSIQEGELFGLLGVNGAGKTTLIKMLSCLIKPTYGDATLLGKSIAQYPEQVRKVIAVSPQETAIAPNLTVRENLELMAGVQGLHKADAKTKADEMIAQFSLQPYEYQRSKTLSGGWQRKLSIAMALISEPRILFLDEPTLGLDILGRRELWVLIEKLKEKTTIILTTHYLEEAEALSDRICIMKNGQIKAIGSAKELIETSTTTSFEDAFVYFVMEGDVQ</sequence>
<dbReference type="InterPro" id="IPR003439">
    <property type="entry name" value="ABC_transporter-like_ATP-bd"/>
</dbReference>
<reference evidence="4 5" key="1">
    <citation type="submission" date="2023-07" db="EMBL/GenBank/DDBJ databases">
        <title>Genomic Encyclopedia of Type Strains, Phase IV (KMG-IV): sequencing the most valuable type-strain genomes for metagenomic binning, comparative biology and taxonomic classification.</title>
        <authorList>
            <person name="Goeker M."/>
        </authorList>
    </citation>
    <scope>NUCLEOTIDE SEQUENCE [LARGE SCALE GENOMIC DNA]</scope>
    <source>
        <strain evidence="4 5">DSM 23948</strain>
    </source>
</reference>
<dbReference type="Proteomes" id="UP001231362">
    <property type="component" value="Unassembled WGS sequence"/>
</dbReference>
<dbReference type="InterPro" id="IPR017871">
    <property type="entry name" value="ABC_transporter-like_CS"/>
</dbReference>
<dbReference type="PANTHER" id="PTHR19229:SF250">
    <property type="entry name" value="ABC TRANSPORTER DOMAIN-CONTAINING PROTEIN-RELATED"/>
    <property type="match status" value="1"/>
</dbReference>
<dbReference type="InterPro" id="IPR026082">
    <property type="entry name" value="ABCA"/>
</dbReference>
<dbReference type="GO" id="GO:0005524">
    <property type="term" value="F:ATP binding"/>
    <property type="evidence" value="ECO:0007669"/>
    <property type="project" value="UniProtKB-KW"/>
</dbReference>
<dbReference type="SUPFAM" id="SSF52540">
    <property type="entry name" value="P-loop containing nucleoside triphosphate hydrolases"/>
    <property type="match status" value="1"/>
</dbReference>
<evidence type="ECO:0000259" key="3">
    <source>
        <dbReference type="PROSITE" id="PS50893"/>
    </source>
</evidence>
<evidence type="ECO:0000256" key="2">
    <source>
        <dbReference type="ARBA" id="ARBA00022840"/>
    </source>
</evidence>
<dbReference type="PROSITE" id="PS00211">
    <property type="entry name" value="ABC_TRANSPORTER_1"/>
    <property type="match status" value="1"/>
</dbReference>
<keyword evidence="1" id="KW-0547">Nucleotide-binding</keyword>
<comment type="caution">
    <text evidence="4">The sequence shown here is derived from an EMBL/GenBank/DDBJ whole genome shotgun (WGS) entry which is preliminary data.</text>
</comment>
<dbReference type="InterPro" id="IPR027417">
    <property type="entry name" value="P-loop_NTPase"/>
</dbReference>
<dbReference type="RefSeq" id="WP_307150035.1">
    <property type="nucleotide sequence ID" value="NZ_JAUSTU010000007.1"/>
</dbReference>
<dbReference type="InterPro" id="IPR003593">
    <property type="entry name" value="AAA+_ATPase"/>
</dbReference>
<dbReference type="PANTHER" id="PTHR19229">
    <property type="entry name" value="ATP-BINDING CASSETTE TRANSPORTER SUBFAMILY A ABCA"/>
    <property type="match status" value="1"/>
</dbReference>
<evidence type="ECO:0000313" key="5">
    <source>
        <dbReference type="Proteomes" id="UP001231362"/>
    </source>
</evidence>
<feature type="domain" description="ABC transporter" evidence="3">
    <location>
        <begin position="5"/>
        <end position="234"/>
    </location>
</feature>
<organism evidence="4 5">
    <name type="scientific">Anoxybacillus andreesenii</name>
    <dbReference type="NCBI Taxonomy" id="1325932"/>
    <lineage>
        <taxon>Bacteria</taxon>
        <taxon>Bacillati</taxon>
        <taxon>Bacillota</taxon>
        <taxon>Bacilli</taxon>
        <taxon>Bacillales</taxon>
        <taxon>Anoxybacillaceae</taxon>
        <taxon>Anoxybacillus</taxon>
    </lineage>
</organism>
<evidence type="ECO:0000313" key="4">
    <source>
        <dbReference type="EMBL" id="MDQ0155464.1"/>
    </source>
</evidence>
<accession>A0ABT9V3E9</accession>
<proteinExistence type="predicted"/>
<evidence type="ECO:0000256" key="1">
    <source>
        <dbReference type="ARBA" id="ARBA00022741"/>
    </source>
</evidence>
<dbReference type="CDD" id="cd03263">
    <property type="entry name" value="ABC_subfamily_A"/>
    <property type="match status" value="1"/>
</dbReference>
<keyword evidence="2 4" id="KW-0067">ATP-binding</keyword>
<dbReference type="PROSITE" id="PS50893">
    <property type="entry name" value="ABC_TRANSPORTER_2"/>
    <property type="match status" value="1"/>
</dbReference>
<name>A0ABT9V3E9_9BACL</name>
<protein>
    <submittedName>
        <fullName evidence="4">ABC-2 type transport system ATP-binding protein</fullName>
    </submittedName>
</protein>
<dbReference type="EMBL" id="JAUSTU010000007">
    <property type="protein sequence ID" value="MDQ0155464.1"/>
    <property type="molecule type" value="Genomic_DNA"/>
</dbReference>
<dbReference type="Gene3D" id="3.40.50.300">
    <property type="entry name" value="P-loop containing nucleotide triphosphate hydrolases"/>
    <property type="match status" value="1"/>
</dbReference>
<gene>
    <name evidence="4" type="ORF">J2S07_001769</name>
</gene>
<keyword evidence="5" id="KW-1185">Reference proteome</keyword>
<dbReference type="Pfam" id="PF00005">
    <property type="entry name" value="ABC_tran"/>
    <property type="match status" value="1"/>
</dbReference>